<keyword evidence="1 4" id="KW-0378">Hydrolase</keyword>
<dbReference type="SUPFAM" id="SSF53590">
    <property type="entry name" value="Nucleoside hydrolase"/>
    <property type="match status" value="1"/>
</dbReference>
<dbReference type="AlphaFoldDB" id="A0A7M4DGR8"/>
<dbReference type="InterPro" id="IPR036452">
    <property type="entry name" value="Ribo_hydro-like"/>
</dbReference>
<evidence type="ECO:0000313" key="5">
    <source>
        <dbReference type="Proteomes" id="UP000419743"/>
    </source>
</evidence>
<name>A0A7M4DGR8_9MICO</name>
<dbReference type="GO" id="GO:0008477">
    <property type="term" value="F:purine nucleosidase activity"/>
    <property type="evidence" value="ECO:0007669"/>
    <property type="project" value="TreeGrafter"/>
</dbReference>
<organism evidence="4 5">
    <name type="scientific">Occultella aeris</name>
    <dbReference type="NCBI Taxonomy" id="2761496"/>
    <lineage>
        <taxon>Bacteria</taxon>
        <taxon>Bacillati</taxon>
        <taxon>Actinomycetota</taxon>
        <taxon>Actinomycetes</taxon>
        <taxon>Micrococcales</taxon>
        <taxon>Ruaniaceae</taxon>
        <taxon>Occultella</taxon>
    </lineage>
</organism>
<evidence type="ECO:0000256" key="2">
    <source>
        <dbReference type="ARBA" id="ARBA00023295"/>
    </source>
</evidence>
<evidence type="ECO:0000313" key="4">
    <source>
        <dbReference type="EMBL" id="VZO36111.1"/>
    </source>
</evidence>
<dbReference type="PANTHER" id="PTHR12304:SF4">
    <property type="entry name" value="URIDINE NUCLEOSIDASE"/>
    <property type="match status" value="1"/>
</dbReference>
<protein>
    <submittedName>
        <fullName evidence="4">Pyrimidine-specific ribonucleoside hydrolase RihA</fullName>
        <ecNumber evidence="4">3.2.-.-</ecNumber>
    </submittedName>
</protein>
<dbReference type="InterPro" id="IPR023186">
    <property type="entry name" value="IUNH"/>
</dbReference>
<dbReference type="InterPro" id="IPR001910">
    <property type="entry name" value="Inosine/uridine_hydrolase_dom"/>
</dbReference>
<comment type="caution">
    <text evidence="4">The sequence shown here is derived from an EMBL/GenBank/DDBJ whole genome shotgun (WGS) entry which is preliminary data.</text>
</comment>
<evidence type="ECO:0000259" key="3">
    <source>
        <dbReference type="Pfam" id="PF01156"/>
    </source>
</evidence>
<dbReference type="Proteomes" id="UP000419743">
    <property type="component" value="Unassembled WGS sequence"/>
</dbReference>
<evidence type="ECO:0000256" key="1">
    <source>
        <dbReference type="ARBA" id="ARBA00022801"/>
    </source>
</evidence>
<keyword evidence="5" id="KW-1185">Reference proteome</keyword>
<sequence>MTTKLIIDCDPGIDDALAIILALKDPGLDVLALTAVTGNLPSDRTAVNARKVLELMGEGGIPVAQGPLQPISREYPHDPFSHGDDGLANTALPVPTLPLEGRSAAQLIVDVVNDNAGDIAIAALGPMTNIALALELDPELPRKVSRMTAIAGSFGFTRYAWTQATGDNPVSEWNVYVDPGAAATVFAAGFALTAVGLDVATHPDVNLSQERFDRLAASGRPEARFATDIVRFVRGRGYQSYCALIDSLAIAALVHPELMTTERIRCAVETRGELTLGMTVADVRNHHRWDHLPLLEAVSDVDFDGFLDHLVDGLVR</sequence>
<keyword evidence="2 4" id="KW-0326">Glycosidase</keyword>
<accession>A0A7M4DGR8</accession>
<dbReference type="GO" id="GO:0006152">
    <property type="term" value="P:purine nucleoside catabolic process"/>
    <property type="evidence" value="ECO:0007669"/>
    <property type="project" value="TreeGrafter"/>
</dbReference>
<dbReference type="Pfam" id="PF01156">
    <property type="entry name" value="IU_nuc_hydro"/>
    <property type="match status" value="1"/>
</dbReference>
<dbReference type="EMBL" id="CACRYJ010000017">
    <property type="protein sequence ID" value="VZO36111.1"/>
    <property type="molecule type" value="Genomic_DNA"/>
</dbReference>
<gene>
    <name evidence="4" type="primary">rihA_1</name>
    <name evidence="4" type="ORF">HALOF300_01315</name>
</gene>
<dbReference type="RefSeq" id="WP_156740128.1">
    <property type="nucleotide sequence ID" value="NZ_CACRYJ010000017.1"/>
</dbReference>
<proteinExistence type="predicted"/>
<feature type="domain" description="Inosine/uridine-preferring nucleoside hydrolase" evidence="3">
    <location>
        <begin position="5"/>
        <end position="307"/>
    </location>
</feature>
<dbReference type="PANTHER" id="PTHR12304">
    <property type="entry name" value="INOSINE-URIDINE PREFERRING NUCLEOSIDE HYDROLASE"/>
    <property type="match status" value="1"/>
</dbReference>
<dbReference type="Gene3D" id="3.90.245.10">
    <property type="entry name" value="Ribonucleoside hydrolase-like"/>
    <property type="match status" value="1"/>
</dbReference>
<dbReference type="EC" id="3.2.-.-" evidence="4"/>
<dbReference type="GO" id="GO:0005829">
    <property type="term" value="C:cytosol"/>
    <property type="evidence" value="ECO:0007669"/>
    <property type="project" value="TreeGrafter"/>
</dbReference>
<reference evidence="4 5" key="1">
    <citation type="submission" date="2019-11" db="EMBL/GenBank/DDBJ databases">
        <authorList>
            <person name="Criscuolo A."/>
        </authorList>
    </citation>
    <scope>NUCLEOTIDE SEQUENCE [LARGE SCALE GENOMIC DNA]</scope>
    <source>
        <strain evidence="4">CIP111667</strain>
    </source>
</reference>